<proteinExistence type="predicted"/>
<dbReference type="PANTHER" id="PTHR46156:SF1">
    <property type="entry name" value="ZINC FINGER CCCH DOMAIN-CONTAINING PROTEIN 3"/>
    <property type="match status" value="1"/>
</dbReference>
<feature type="compositionally biased region" description="Basic residues" evidence="7">
    <location>
        <begin position="1"/>
        <end position="13"/>
    </location>
</feature>
<evidence type="ECO:0000256" key="5">
    <source>
        <dbReference type="ARBA" id="ARBA00023125"/>
    </source>
</evidence>
<dbReference type="EMBL" id="QZWG01000013">
    <property type="protein sequence ID" value="RZB70695.1"/>
    <property type="molecule type" value="Genomic_DNA"/>
</dbReference>
<dbReference type="Gramene" id="XM_028340290.1">
    <property type="protein sequence ID" value="XP_028196091.1"/>
    <property type="gene ID" value="LOC114381108"/>
</dbReference>
<evidence type="ECO:0000256" key="6">
    <source>
        <dbReference type="PROSITE-ProRule" id="PRU00723"/>
    </source>
</evidence>
<name>A0A445HA96_GLYSO</name>
<feature type="compositionally biased region" description="Low complexity" evidence="7">
    <location>
        <begin position="95"/>
        <end position="107"/>
    </location>
</feature>
<evidence type="ECO:0000256" key="1">
    <source>
        <dbReference type="ARBA" id="ARBA00022723"/>
    </source>
</evidence>
<evidence type="ECO:0000256" key="4">
    <source>
        <dbReference type="ARBA" id="ARBA00022833"/>
    </source>
</evidence>
<keyword evidence="5" id="KW-0238">DNA-binding</keyword>
<feature type="domain" description="C3H1-type" evidence="8">
    <location>
        <begin position="1766"/>
        <end position="1795"/>
    </location>
</feature>
<evidence type="ECO:0000259" key="8">
    <source>
        <dbReference type="PROSITE" id="PS50103"/>
    </source>
</evidence>
<dbReference type="SMART" id="SM00356">
    <property type="entry name" value="ZnF_C3H1"/>
    <property type="match status" value="5"/>
</dbReference>
<evidence type="ECO:0000313" key="10">
    <source>
        <dbReference type="Proteomes" id="UP000289340"/>
    </source>
</evidence>
<feature type="compositionally biased region" description="Basic residues" evidence="7">
    <location>
        <begin position="1892"/>
        <end position="1907"/>
    </location>
</feature>
<protein>
    <submittedName>
        <fullName evidence="9">Zinc finger CCCH domain-containing protein 7 isoform A</fullName>
    </submittedName>
</protein>
<dbReference type="FunFam" id="4.10.1000.10:FF:000022">
    <property type="entry name" value="Zinc finger CCCH domain-containing protein 7"/>
    <property type="match status" value="1"/>
</dbReference>
<comment type="caution">
    <text evidence="9">The sequence shown here is derived from an EMBL/GenBank/DDBJ whole genome shotgun (WGS) entry which is preliminary data.</text>
</comment>
<evidence type="ECO:0000256" key="2">
    <source>
        <dbReference type="ARBA" id="ARBA00022737"/>
    </source>
</evidence>
<reference evidence="9 10" key="1">
    <citation type="submission" date="2018-09" db="EMBL/GenBank/DDBJ databases">
        <title>A high-quality reference genome of wild soybean provides a powerful tool to mine soybean genomes.</title>
        <authorList>
            <person name="Xie M."/>
            <person name="Chung C.Y.L."/>
            <person name="Li M.-W."/>
            <person name="Wong F.-L."/>
            <person name="Chan T.-F."/>
            <person name="Lam H.-M."/>
        </authorList>
    </citation>
    <scope>NUCLEOTIDE SEQUENCE [LARGE SCALE GENOMIC DNA]</scope>
    <source>
        <strain evidence="10">cv. W05</strain>
        <tissue evidence="9">Hypocotyl of etiolated seedlings</tissue>
    </source>
</reference>
<dbReference type="GO" id="GO:0003677">
    <property type="term" value="F:DNA binding"/>
    <property type="evidence" value="ECO:0007669"/>
    <property type="project" value="UniProtKB-KW"/>
</dbReference>
<feature type="compositionally biased region" description="Low complexity" evidence="7">
    <location>
        <begin position="66"/>
        <end position="75"/>
    </location>
</feature>
<dbReference type="GO" id="GO:0008270">
    <property type="term" value="F:zinc ion binding"/>
    <property type="evidence" value="ECO:0007669"/>
    <property type="project" value="UniProtKB-KW"/>
</dbReference>
<organism evidence="9 10">
    <name type="scientific">Glycine soja</name>
    <name type="common">Wild soybean</name>
    <dbReference type="NCBI Taxonomy" id="3848"/>
    <lineage>
        <taxon>Eukaryota</taxon>
        <taxon>Viridiplantae</taxon>
        <taxon>Streptophyta</taxon>
        <taxon>Embryophyta</taxon>
        <taxon>Tracheophyta</taxon>
        <taxon>Spermatophyta</taxon>
        <taxon>Magnoliopsida</taxon>
        <taxon>eudicotyledons</taxon>
        <taxon>Gunneridae</taxon>
        <taxon>Pentapetalae</taxon>
        <taxon>rosids</taxon>
        <taxon>fabids</taxon>
        <taxon>Fabales</taxon>
        <taxon>Fabaceae</taxon>
        <taxon>Papilionoideae</taxon>
        <taxon>50 kb inversion clade</taxon>
        <taxon>NPAAA clade</taxon>
        <taxon>indigoferoid/millettioid clade</taxon>
        <taxon>Phaseoleae</taxon>
        <taxon>Glycine</taxon>
        <taxon>Glycine subgen. Soja</taxon>
    </lineage>
</organism>
<feature type="compositionally biased region" description="Polar residues" evidence="7">
    <location>
        <begin position="1245"/>
        <end position="1254"/>
    </location>
</feature>
<feature type="domain" description="C3H1-type" evidence="8">
    <location>
        <begin position="1821"/>
        <end position="1847"/>
    </location>
</feature>
<keyword evidence="10" id="KW-1185">Reference proteome</keyword>
<feature type="compositionally biased region" description="Basic and acidic residues" evidence="7">
    <location>
        <begin position="288"/>
        <end position="297"/>
    </location>
</feature>
<feature type="compositionally biased region" description="Basic and acidic residues" evidence="7">
    <location>
        <begin position="210"/>
        <end position="219"/>
    </location>
</feature>
<dbReference type="SMR" id="A0A445HA96"/>
<gene>
    <name evidence="9" type="ORF">D0Y65_035598</name>
</gene>
<evidence type="ECO:0000256" key="7">
    <source>
        <dbReference type="SAM" id="MobiDB-lite"/>
    </source>
</evidence>
<dbReference type="PROSITE" id="PS50103">
    <property type="entry name" value="ZF_C3H1"/>
    <property type="match status" value="3"/>
</dbReference>
<dbReference type="FunFam" id="4.10.1000.10:FF:000008">
    <property type="entry name" value="zinc finger CCCH domain-containing protein 3"/>
    <property type="match status" value="1"/>
</dbReference>
<dbReference type="InterPro" id="IPR000571">
    <property type="entry name" value="Znf_CCCH"/>
</dbReference>
<feature type="domain" description="C3H1-type" evidence="8">
    <location>
        <begin position="1848"/>
        <end position="1875"/>
    </location>
</feature>
<accession>A0A445HA96</accession>
<keyword evidence="3 6" id="KW-0863">Zinc-finger</keyword>
<evidence type="ECO:0000256" key="3">
    <source>
        <dbReference type="ARBA" id="ARBA00022771"/>
    </source>
</evidence>
<feature type="compositionally biased region" description="Basic and acidic residues" evidence="7">
    <location>
        <begin position="250"/>
        <end position="264"/>
    </location>
</feature>
<sequence>MDQHHFLHHHHYHHPQEHRNRYTSLTPQSHLHSHHHNNLPPPPPNPSPPLSYHRTPQPYTPPTPQPQHQQQQFPYTPLPDRPLEEEPQPQRHIPYDLLPRRTTTLPWNPNPNPNPRIPDDFDRDYHHKHHRPLPPPPLPIESHRYDPDRHHHPVDPYEQNPREPLAWGGGGYHAPGQGDVDPTSYVRVYTVESDADVAGRTTSKRWVMSDRDRGREMHESSSGLVSSNGNSEKYYHGSENNMMGRYSRGNSRECGHTHEFERTPPKKQVQKKSALLRIQTVKPNNNHRNRENREVEQLRYPGYGSENGNGFYRGKEQYFGHGVKGEEREESPVEIDISFESNSLVAKAKAVVAPLPPPSSSVSVPDLNVMPVSDSDLVYGERSKRVSGSEGDYSGMQLPQPVRMSSVVVDLNRSPCKGNDSSGSRKEVIRSNKKNVDDGSSRSRTREADGSRGKKEVPNFVKVGNVVSGKLTSKIVKKKKIVKRVVKKGTASSKSSASNSLPAKTLPGTVKAESVARISLTASGPEKIEANLDEKSNTVIQSNTVDEEAKPDCLPPLPKEGNVLKEDAEVGLLQLSLGPDSRSQECKSDKDSGIGKVSRFERDGNISNSLSCASISEDKKSDSDCLDANDSVHDIGNTISVHDNANTSDCLDANNSVLNTYKVTKSLSGSNISVVTNIDYDNKQLCQNEVSLSPGKYSNVGSPQNRNLEDVGDELLKSSDTFSCSGKTRIQDGLDCLQHASALKHSSDNGSSNLEDSTCVDCSGIMHCAGKQVSPGDVVISPENWDTEKAFPNSNISAGSGEGDTNKIKKRRARTLLNFLSSEMECLSSNHVNPDSLANNVDGGSSLLLKDPSPSEVLEQPVQSLDFNSLSGVNGVTALHGKGGVLEAQFCVGHIDNDDANEVSPASKRKKVTANPNFTKCQSELSAVIVPSTTSEAPMSFSDNQEHQKEVAFESMGMIILSSAQSMPYSEDITKMPENVLAGGSFESIDANKETMSSEHLELWHSDIVSFSPCEDLAFPNVQFSSLEGECKENTTPIVPTSNIQTDILAVGNIAGEKTDLQAVEENYQYREHVQRSPRADMEPNDHNMKNDLLAQWNLMSCPASGDEVTTNNSNDEVIEDAPGLSDMFSQGMVSEVPDRRVLEFTAINDENIFGVQENPDNISMVGHDSNLNTSSIQQTKKNMKSDHAIEHSNLITKKTMSEQSQVSSKVTTQALNSYCFGLSGTKNQSGSIIPKTFPGHSFTFSKTSASSPHVSKPRTWHRTGNNPPASLPRIKPSLGTVPPKKPILEMKGNFQNTSYVRKGNSLVRKPTPVSTLPHISSVNQTSLGIDEIPKSIKSGGRADVTDKQMYLRTGATNAPQQRTPPLPIDTKSEENTSSSLVEPPSGGCCENASDLRKFIETDNIAPNSSEDALKHYETLENQPGPSDNGDSQGEAIDGNVFPLNTKRIVYIKPKTNQLVATSNSCDVSVSTDDNLQTAFSDGYYKRRKNQLIRTTFESHINQTVAMSNNTAYSGGQGTSNALCNRRFSKRRTHKVGRSSCKRSRASLVWTLCSKNSSENDRDSQHYQRALPQLFPWKRPTFASSLNNSSLSAISKKLLQLRKRDTVYTRSIHGFSLQKSRVLGVGGCSLKWSKSIEKKSKLANEEATLAVAAVERKRREQKNAVCISSQSKRERIFRIGSVRYRMDPSRRTLQRISDDESLSSASTCSGLASKRAYIPRRLVIGNDEYVQIGNGNQLIRDPKRRTRKLANEKVRWSLHTARQRLARKQKYCQFFTRFGKCNKDGGKCPYIHDPSKIAVCTKFLNGLCSTPNCKLTHKVIPERMPDCSYFLQGLCSNRNCPYRHVNVNPKASICEGFLKGYCADGNECRKKHSYVCPTFEATGTCTQGTGCKLHHPKKQSKGKKRKRTADQNNSRGRYFGFIPADVSKSGMMVAPKRHRQNGELEEELSDYISLDVVNEEVADVVDQSFEPAAFCDNDSLDLQLDDFDGLIKPVLLLKTKFTLQSPQSSSLQAFRQVAET</sequence>
<dbReference type="Proteomes" id="UP000289340">
    <property type="component" value="Chromosome 13"/>
</dbReference>
<keyword evidence="4 6" id="KW-0862">Zinc</keyword>
<evidence type="ECO:0000313" key="9">
    <source>
        <dbReference type="EMBL" id="RZB70695.1"/>
    </source>
</evidence>
<feature type="region of interest" description="Disordered" evidence="7">
    <location>
        <begin position="380"/>
        <end position="456"/>
    </location>
</feature>
<feature type="compositionally biased region" description="Basic and acidic residues" evidence="7">
    <location>
        <begin position="141"/>
        <end position="153"/>
    </location>
</feature>
<keyword evidence="2" id="KW-0677">Repeat</keyword>
<keyword evidence="1 6" id="KW-0479">Metal-binding</keyword>
<dbReference type="Gene3D" id="4.10.1000.10">
    <property type="entry name" value="Zinc finger, CCCH-type"/>
    <property type="match status" value="2"/>
</dbReference>
<feature type="region of interest" description="Disordered" evidence="7">
    <location>
        <begin position="1245"/>
        <end position="1282"/>
    </location>
</feature>
<feature type="zinc finger region" description="C3H1-type" evidence="6">
    <location>
        <begin position="1766"/>
        <end position="1795"/>
    </location>
</feature>
<feature type="zinc finger region" description="C3H1-type" evidence="6">
    <location>
        <begin position="1848"/>
        <end position="1875"/>
    </location>
</feature>
<feature type="region of interest" description="Disordered" evidence="7">
    <location>
        <begin position="210"/>
        <end position="302"/>
    </location>
</feature>
<feature type="compositionally biased region" description="Basic and acidic residues" evidence="7">
    <location>
        <begin position="423"/>
        <end position="456"/>
    </location>
</feature>
<feature type="compositionally biased region" description="Low complexity" evidence="7">
    <location>
        <begin position="220"/>
        <end position="231"/>
    </location>
</feature>
<feature type="region of interest" description="Disordered" evidence="7">
    <location>
        <begin position="1890"/>
        <end position="1914"/>
    </location>
</feature>
<feature type="compositionally biased region" description="Pro residues" evidence="7">
    <location>
        <begin position="39"/>
        <end position="49"/>
    </location>
</feature>
<feature type="region of interest" description="Disordered" evidence="7">
    <location>
        <begin position="1353"/>
        <end position="1388"/>
    </location>
</feature>
<feature type="region of interest" description="Disordered" evidence="7">
    <location>
        <begin position="1"/>
        <end position="20"/>
    </location>
</feature>
<feature type="zinc finger region" description="C3H1-type" evidence="6">
    <location>
        <begin position="1821"/>
        <end position="1847"/>
    </location>
</feature>
<feature type="region of interest" description="Disordered" evidence="7">
    <location>
        <begin position="27"/>
        <end position="153"/>
    </location>
</feature>
<dbReference type="PANTHER" id="PTHR46156">
    <property type="entry name" value="CCCH ZINGC FINGER"/>
    <property type="match status" value="1"/>
</dbReference>
<dbReference type="GO" id="GO:0005634">
    <property type="term" value="C:nucleus"/>
    <property type="evidence" value="ECO:0007669"/>
    <property type="project" value="UniProtKB-ARBA"/>
</dbReference>